<dbReference type="AlphaFoldDB" id="A0AAE1YJD3"/>
<dbReference type="Proteomes" id="UP001293254">
    <property type="component" value="Unassembled WGS sequence"/>
</dbReference>
<reference evidence="2" key="1">
    <citation type="submission" date="2020-06" db="EMBL/GenBank/DDBJ databases">
        <authorList>
            <person name="Li T."/>
            <person name="Hu X."/>
            <person name="Zhang T."/>
            <person name="Song X."/>
            <person name="Zhang H."/>
            <person name="Dai N."/>
            <person name="Sheng W."/>
            <person name="Hou X."/>
            <person name="Wei L."/>
        </authorList>
    </citation>
    <scope>NUCLEOTIDE SEQUENCE</scope>
    <source>
        <strain evidence="2">3651</strain>
        <tissue evidence="2">Leaf</tissue>
    </source>
</reference>
<keyword evidence="3" id="KW-1185">Reference proteome</keyword>
<accession>A0AAE1YJD3</accession>
<evidence type="ECO:0000313" key="2">
    <source>
        <dbReference type="EMBL" id="KAK4431167.1"/>
    </source>
</evidence>
<evidence type="ECO:0000313" key="3">
    <source>
        <dbReference type="Proteomes" id="UP001293254"/>
    </source>
</evidence>
<evidence type="ECO:0000259" key="1">
    <source>
        <dbReference type="Pfam" id="PF13966"/>
    </source>
</evidence>
<dbReference type="EMBL" id="JACGWO010000003">
    <property type="protein sequence ID" value="KAK4431167.1"/>
    <property type="molecule type" value="Genomic_DNA"/>
</dbReference>
<feature type="domain" description="Reverse transcriptase zinc-binding" evidence="1">
    <location>
        <begin position="15"/>
        <end position="82"/>
    </location>
</feature>
<name>A0AAE1YJD3_9LAMI</name>
<dbReference type="Pfam" id="PF13966">
    <property type="entry name" value="zf-RVT"/>
    <property type="match status" value="1"/>
</dbReference>
<comment type="caution">
    <text evidence="2">The sequence shown here is derived from an EMBL/GenBank/DDBJ whole genome shotgun (WGS) entry which is preliminary data.</text>
</comment>
<proteinExistence type="predicted"/>
<sequence length="114" mass="12719">MYKLAISRATLVSPSITVENWRFLWNSQVLPRIHMFAWQCAQGTVPTPHNLEHRGLREDLKCVQCGVAPEDIIHILFTSQQAHIRTITPPGAQSGDMTRKKLTAVSSLMLGDPG</sequence>
<dbReference type="InterPro" id="IPR026960">
    <property type="entry name" value="RVT-Znf"/>
</dbReference>
<reference evidence="2" key="2">
    <citation type="journal article" date="2024" name="Plant">
        <title>Genomic evolution and insights into agronomic trait innovations of Sesamum species.</title>
        <authorList>
            <person name="Miao H."/>
            <person name="Wang L."/>
            <person name="Qu L."/>
            <person name="Liu H."/>
            <person name="Sun Y."/>
            <person name="Le M."/>
            <person name="Wang Q."/>
            <person name="Wei S."/>
            <person name="Zheng Y."/>
            <person name="Lin W."/>
            <person name="Duan Y."/>
            <person name="Cao H."/>
            <person name="Xiong S."/>
            <person name="Wang X."/>
            <person name="Wei L."/>
            <person name="Li C."/>
            <person name="Ma Q."/>
            <person name="Ju M."/>
            <person name="Zhao R."/>
            <person name="Li G."/>
            <person name="Mu C."/>
            <person name="Tian Q."/>
            <person name="Mei H."/>
            <person name="Zhang T."/>
            <person name="Gao T."/>
            <person name="Zhang H."/>
        </authorList>
    </citation>
    <scope>NUCLEOTIDE SEQUENCE</scope>
    <source>
        <strain evidence="2">3651</strain>
    </source>
</reference>
<protein>
    <recommendedName>
        <fullName evidence="1">Reverse transcriptase zinc-binding domain-containing protein</fullName>
    </recommendedName>
</protein>
<gene>
    <name evidence="2" type="ORF">Salat_0878800</name>
</gene>
<organism evidence="2 3">
    <name type="scientific">Sesamum alatum</name>
    <dbReference type="NCBI Taxonomy" id="300844"/>
    <lineage>
        <taxon>Eukaryota</taxon>
        <taxon>Viridiplantae</taxon>
        <taxon>Streptophyta</taxon>
        <taxon>Embryophyta</taxon>
        <taxon>Tracheophyta</taxon>
        <taxon>Spermatophyta</taxon>
        <taxon>Magnoliopsida</taxon>
        <taxon>eudicotyledons</taxon>
        <taxon>Gunneridae</taxon>
        <taxon>Pentapetalae</taxon>
        <taxon>asterids</taxon>
        <taxon>lamiids</taxon>
        <taxon>Lamiales</taxon>
        <taxon>Pedaliaceae</taxon>
        <taxon>Sesamum</taxon>
    </lineage>
</organism>